<name>A0A0L0JKK6_9ACTN</name>
<proteinExistence type="predicted"/>
<evidence type="ECO:0000256" key="2">
    <source>
        <dbReference type="ARBA" id="ARBA00022964"/>
    </source>
</evidence>
<keyword evidence="2" id="KW-0223">Dioxygenase</keyword>
<dbReference type="GO" id="GO:0031418">
    <property type="term" value="F:L-ascorbic acid binding"/>
    <property type="evidence" value="ECO:0007669"/>
    <property type="project" value="InterPro"/>
</dbReference>
<dbReference type="OrthoDB" id="484647at2"/>
<evidence type="ECO:0000313" key="5">
    <source>
        <dbReference type="EMBL" id="KND25989.1"/>
    </source>
</evidence>
<dbReference type="Gene3D" id="2.60.120.620">
    <property type="entry name" value="q2cbj1_9rhob like domain"/>
    <property type="match status" value="1"/>
</dbReference>
<dbReference type="GO" id="GO:0005506">
    <property type="term" value="F:iron ion binding"/>
    <property type="evidence" value="ECO:0007669"/>
    <property type="project" value="InterPro"/>
</dbReference>
<dbReference type="GO" id="GO:0051213">
    <property type="term" value="F:dioxygenase activity"/>
    <property type="evidence" value="ECO:0007669"/>
    <property type="project" value="UniProtKB-KW"/>
</dbReference>
<evidence type="ECO:0000259" key="4">
    <source>
        <dbReference type="SMART" id="SM00702"/>
    </source>
</evidence>
<evidence type="ECO:0000256" key="3">
    <source>
        <dbReference type="ARBA" id="ARBA00023002"/>
    </source>
</evidence>
<dbReference type="Proteomes" id="UP000037151">
    <property type="component" value="Unassembled WGS sequence"/>
</dbReference>
<dbReference type="RefSeq" id="WP_050374635.1">
    <property type="nucleotide sequence ID" value="NZ_KQ257834.1"/>
</dbReference>
<sequence length="216" mass="23767">MNTLASSVDLAALRGATLYSSPFVWGTVRGTLRRPALGRLVEEFPDTGFTRTERAGGRPGEKGYRTDNLALVDDDEAVEEGFRRLTPLWRDLVRTLMSADYRRTVGELTGKDVSRARLEIRAVRYSAGAWIDPHTDRADKLVTQTWYFNADWPAANQGQFQVLGSAAPDDVVQRVLPLAGESIVLCPSASSWHSVAPVSDAAKEDRKVLLLHLTAA</sequence>
<feature type="domain" description="Prolyl 4-hydroxylase alpha subunit" evidence="4">
    <location>
        <begin position="23"/>
        <end position="214"/>
    </location>
</feature>
<keyword evidence="3" id="KW-0560">Oxidoreductase</keyword>
<dbReference type="Pfam" id="PF13640">
    <property type="entry name" value="2OG-FeII_Oxy_3"/>
    <property type="match status" value="1"/>
</dbReference>
<dbReference type="SMART" id="SM00702">
    <property type="entry name" value="P4Hc"/>
    <property type="match status" value="1"/>
</dbReference>
<evidence type="ECO:0000313" key="6">
    <source>
        <dbReference type="Proteomes" id="UP000037151"/>
    </source>
</evidence>
<protein>
    <recommendedName>
        <fullName evidence="4">Prolyl 4-hydroxylase alpha subunit domain-containing protein</fullName>
    </recommendedName>
</protein>
<dbReference type="InterPro" id="IPR044862">
    <property type="entry name" value="Pro_4_hyd_alph_FE2OG_OXY"/>
</dbReference>
<comment type="cofactor">
    <cofactor evidence="1">
        <name>L-ascorbate</name>
        <dbReference type="ChEBI" id="CHEBI:38290"/>
    </cofactor>
</comment>
<dbReference type="PATRIC" id="fig|42234.21.peg.7763"/>
<dbReference type="EMBL" id="JPPY01000214">
    <property type="protein sequence ID" value="KND25989.1"/>
    <property type="molecule type" value="Genomic_DNA"/>
</dbReference>
<evidence type="ECO:0000256" key="1">
    <source>
        <dbReference type="ARBA" id="ARBA00001961"/>
    </source>
</evidence>
<accession>A0A0L0JKK6</accession>
<gene>
    <name evidence="5" type="ORF">IQ63_37715</name>
</gene>
<reference evidence="6" key="1">
    <citation type="submission" date="2014-07" db="EMBL/GenBank/DDBJ databases">
        <title>Genome sequencing of plant-pathogenic Streptomyces species.</title>
        <authorList>
            <person name="Harrison J."/>
            <person name="Sapp M."/>
            <person name="Thwaites R."/>
            <person name="Studholme D.J."/>
        </authorList>
    </citation>
    <scope>NUCLEOTIDE SEQUENCE [LARGE SCALE GENOMIC DNA]</scope>
    <source>
        <strain evidence="6">NCPPB 4445</strain>
    </source>
</reference>
<comment type="caution">
    <text evidence="5">The sequence shown here is derived from an EMBL/GenBank/DDBJ whole genome shotgun (WGS) entry which is preliminary data.</text>
</comment>
<dbReference type="InterPro" id="IPR006620">
    <property type="entry name" value="Pro_4_hyd_alph"/>
</dbReference>
<organism evidence="5 6">
    <name type="scientific">Streptomyces acidiscabies</name>
    <dbReference type="NCBI Taxonomy" id="42234"/>
    <lineage>
        <taxon>Bacteria</taxon>
        <taxon>Bacillati</taxon>
        <taxon>Actinomycetota</taxon>
        <taxon>Actinomycetes</taxon>
        <taxon>Kitasatosporales</taxon>
        <taxon>Streptomycetaceae</taxon>
        <taxon>Streptomyces</taxon>
    </lineage>
</organism>
<dbReference type="GO" id="GO:0016705">
    <property type="term" value="F:oxidoreductase activity, acting on paired donors, with incorporation or reduction of molecular oxygen"/>
    <property type="evidence" value="ECO:0007669"/>
    <property type="project" value="InterPro"/>
</dbReference>
<dbReference type="AlphaFoldDB" id="A0A0L0JKK6"/>